<feature type="compositionally biased region" description="Basic and acidic residues" evidence="1">
    <location>
        <begin position="230"/>
        <end position="256"/>
    </location>
</feature>
<keyword evidence="3" id="KW-1185">Reference proteome</keyword>
<gene>
    <name evidence="2" type="ORF">NW762_007249</name>
</gene>
<evidence type="ECO:0000256" key="1">
    <source>
        <dbReference type="SAM" id="MobiDB-lite"/>
    </source>
</evidence>
<dbReference type="EMBL" id="JAOQAZ010000013">
    <property type="protein sequence ID" value="KAJ4260508.1"/>
    <property type="molecule type" value="Genomic_DNA"/>
</dbReference>
<dbReference type="Proteomes" id="UP001152049">
    <property type="component" value="Unassembled WGS sequence"/>
</dbReference>
<accession>A0A9W8RXY3</accession>
<name>A0A9W8RXY3_9HYPO</name>
<reference evidence="2" key="1">
    <citation type="submission" date="2022-09" db="EMBL/GenBank/DDBJ databases">
        <title>Fusarium specimens isolated from Avocado Roots.</title>
        <authorList>
            <person name="Stajich J."/>
            <person name="Roper C."/>
            <person name="Heimlech-Rivalta G."/>
        </authorList>
    </citation>
    <scope>NUCLEOTIDE SEQUENCE</scope>
    <source>
        <strain evidence="2">CF00136</strain>
    </source>
</reference>
<evidence type="ECO:0000313" key="2">
    <source>
        <dbReference type="EMBL" id="KAJ4260508.1"/>
    </source>
</evidence>
<feature type="compositionally biased region" description="Basic and acidic residues" evidence="1">
    <location>
        <begin position="49"/>
        <end position="69"/>
    </location>
</feature>
<proteinExistence type="predicted"/>
<feature type="compositionally biased region" description="Basic and acidic residues" evidence="1">
    <location>
        <begin position="212"/>
        <end position="221"/>
    </location>
</feature>
<comment type="caution">
    <text evidence="2">The sequence shown here is derived from an EMBL/GenBank/DDBJ whole genome shotgun (WGS) entry which is preliminary data.</text>
</comment>
<evidence type="ECO:0000313" key="3">
    <source>
        <dbReference type="Proteomes" id="UP001152049"/>
    </source>
</evidence>
<feature type="compositionally biased region" description="Low complexity" evidence="1">
    <location>
        <begin position="159"/>
        <end position="178"/>
    </location>
</feature>
<feature type="region of interest" description="Disordered" evidence="1">
    <location>
        <begin position="159"/>
        <end position="315"/>
    </location>
</feature>
<sequence>MAMSQCGHVPALPRHARDHKPFYTLEHLSVGSREAVEGPSSDVAATHDSISHKNPEIKQEPQDEFKETQVGEVEDDTKSLTKDKFKDLDDEYDTDDEHHLCSLLLYFISKTLLNHLIDNHEEAPMDKFAEQIFGRPDHSSRARPPEDPSFMETFAKNLAKSAARSAAKRAMGQSSSGQRTRDGTRGGGNQINPEDFRGVAEFVLGMLGGKNEQPKRDDDRKRDKKRKRDKEKDRDRDGQRSRDIGDDGDKYGSDKERRKRRRHRVTFAEPYYDPRPQEETYYSAPPDYRPGYDREEGRDQEKEDREERRRRRRQRRYKRELDLKTLKTELEAMSSTIISLNARGAKHRDCEFYDRFVRKGGRLQDVIGSTLGQIRGLQEGDDEAEERRRRRDKRREGR</sequence>
<feature type="region of interest" description="Disordered" evidence="1">
    <location>
        <begin position="376"/>
        <end position="398"/>
    </location>
</feature>
<feature type="region of interest" description="Disordered" evidence="1">
    <location>
        <begin position="34"/>
        <end position="76"/>
    </location>
</feature>
<dbReference type="AlphaFoldDB" id="A0A9W8RXY3"/>
<dbReference type="OrthoDB" id="4850022at2759"/>
<protein>
    <submittedName>
        <fullName evidence="2">Uncharacterized protein</fullName>
    </submittedName>
</protein>
<feature type="compositionally biased region" description="Basic residues" evidence="1">
    <location>
        <begin position="388"/>
        <end position="398"/>
    </location>
</feature>
<organism evidence="2 3">
    <name type="scientific">Fusarium torreyae</name>
    <dbReference type="NCBI Taxonomy" id="1237075"/>
    <lineage>
        <taxon>Eukaryota</taxon>
        <taxon>Fungi</taxon>
        <taxon>Dikarya</taxon>
        <taxon>Ascomycota</taxon>
        <taxon>Pezizomycotina</taxon>
        <taxon>Sordariomycetes</taxon>
        <taxon>Hypocreomycetidae</taxon>
        <taxon>Hypocreales</taxon>
        <taxon>Nectriaceae</taxon>
        <taxon>Fusarium</taxon>
    </lineage>
</organism>
<feature type="compositionally biased region" description="Basic and acidic residues" evidence="1">
    <location>
        <begin position="290"/>
        <end position="307"/>
    </location>
</feature>